<feature type="transmembrane region" description="Helical" evidence="8">
    <location>
        <begin position="238"/>
        <end position="257"/>
    </location>
</feature>
<reference evidence="9" key="1">
    <citation type="journal article" date="2021" name="PeerJ">
        <title>Extensive microbial diversity within the chicken gut microbiome revealed by metagenomics and culture.</title>
        <authorList>
            <person name="Gilroy R."/>
            <person name="Ravi A."/>
            <person name="Getino M."/>
            <person name="Pursley I."/>
            <person name="Horton D.L."/>
            <person name="Alikhan N.F."/>
            <person name="Baker D."/>
            <person name="Gharbi K."/>
            <person name="Hall N."/>
            <person name="Watson M."/>
            <person name="Adriaenssens E.M."/>
            <person name="Foster-Nyarko E."/>
            <person name="Jarju S."/>
            <person name="Secka A."/>
            <person name="Antonio M."/>
            <person name="Oren A."/>
            <person name="Chaudhuri R.R."/>
            <person name="La Ragione R."/>
            <person name="Hildebrand F."/>
            <person name="Pallen M.J."/>
        </authorList>
    </citation>
    <scope>NUCLEOTIDE SEQUENCE</scope>
    <source>
        <strain evidence="9">CHK188-16595</strain>
    </source>
</reference>
<evidence type="ECO:0000256" key="7">
    <source>
        <dbReference type="ARBA" id="ARBA00023136"/>
    </source>
</evidence>
<evidence type="ECO:0000256" key="3">
    <source>
        <dbReference type="ARBA" id="ARBA00022475"/>
    </source>
</evidence>
<dbReference type="PANTHER" id="PTHR32024">
    <property type="entry name" value="TRK SYSTEM POTASSIUM UPTAKE PROTEIN TRKG-RELATED"/>
    <property type="match status" value="1"/>
</dbReference>
<dbReference type="GO" id="GO:0030001">
    <property type="term" value="P:metal ion transport"/>
    <property type="evidence" value="ECO:0007669"/>
    <property type="project" value="UniProtKB-ARBA"/>
</dbReference>
<dbReference type="Proteomes" id="UP000823877">
    <property type="component" value="Unassembled WGS sequence"/>
</dbReference>
<keyword evidence="4 8" id="KW-0812">Transmembrane</keyword>
<reference evidence="9" key="2">
    <citation type="submission" date="2021-04" db="EMBL/GenBank/DDBJ databases">
        <authorList>
            <person name="Gilroy R."/>
        </authorList>
    </citation>
    <scope>NUCLEOTIDE SEQUENCE</scope>
    <source>
        <strain evidence="9">CHK188-16595</strain>
    </source>
</reference>
<evidence type="ECO:0000256" key="2">
    <source>
        <dbReference type="ARBA" id="ARBA00022448"/>
    </source>
</evidence>
<organism evidence="9 10">
    <name type="scientific">Candidatus Eubacterium faecale</name>
    <dbReference type="NCBI Taxonomy" id="2838568"/>
    <lineage>
        <taxon>Bacteria</taxon>
        <taxon>Bacillati</taxon>
        <taxon>Bacillota</taxon>
        <taxon>Clostridia</taxon>
        <taxon>Eubacteriales</taxon>
        <taxon>Eubacteriaceae</taxon>
        <taxon>Eubacterium</taxon>
    </lineage>
</organism>
<evidence type="ECO:0000256" key="1">
    <source>
        <dbReference type="ARBA" id="ARBA00004651"/>
    </source>
</evidence>
<evidence type="ECO:0000256" key="6">
    <source>
        <dbReference type="ARBA" id="ARBA00023065"/>
    </source>
</evidence>
<name>A0A9D2MH60_9FIRM</name>
<keyword evidence="5 8" id="KW-1133">Transmembrane helix</keyword>
<feature type="transmembrane region" description="Helical" evidence="8">
    <location>
        <begin position="358"/>
        <end position="379"/>
    </location>
</feature>
<feature type="transmembrane region" description="Helical" evidence="8">
    <location>
        <begin position="79"/>
        <end position="103"/>
    </location>
</feature>
<dbReference type="Gene3D" id="1.10.287.70">
    <property type="match status" value="1"/>
</dbReference>
<dbReference type="AlphaFoldDB" id="A0A9D2MH60"/>
<keyword evidence="6" id="KW-0406">Ion transport</keyword>
<dbReference type="GO" id="GO:0008324">
    <property type="term" value="F:monoatomic cation transmembrane transporter activity"/>
    <property type="evidence" value="ECO:0007669"/>
    <property type="project" value="InterPro"/>
</dbReference>
<keyword evidence="2" id="KW-0813">Transport</keyword>
<accession>A0A9D2MH60</accession>
<feature type="transmembrane region" description="Helical" evidence="8">
    <location>
        <begin position="48"/>
        <end position="67"/>
    </location>
</feature>
<comment type="caution">
    <text evidence="9">The sequence shown here is derived from an EMBL/GenBank/DDBJ whole genome shotgun (WGS) entry which is preliminary data.</text>
</comment>
<evidence type="ECO:0000313" key="10">
    <source>
        <dbReference type="Proteomes" id="UP000823877"/>
    </source>
</evidence>
<comment type="subcellular location">
    <subcellularLocation>
        <location evidence="1">Cell membrane</location>
        <topology evidence="1">Multi-pass membrane protein</topology>
    </subcellularLocation>
</comment>
<protein>
    <submittedName>
        <fullName evidence="9">Trk family potassium uptake protein</fullName>
    </submittedName>
</protein>
<evidence type="ECO:0000256" key="5">
    <source>
        <dbReference type="ARBA" id="ARBA00022989"/>
    </source>
</evidence>
<sequence length="453" mass="49354">MSNDIPKQKKFHLTTFQIIILGFAGVILLGSLLLCLPISTRSGEWASYLDALFTATTSVCVTGLVTQDTGTYWSLFGQIIILILIQIGGMGVMTVAIMLGLMARRRRFSLIQRNTMQEAIGGPSLGNIIKLTKFIISVTAATEIAGAVCMFPVFIQEFGVLKSIWYSVFHSVSAFCNAGIDLMGAKEQFSSLTSYYGNPVINLVICFLIVFGGIGFLTWDDMHRYGIKFKKYRLQSKIALVTTAFLIIVPAVFFYCFEFSRPVWNDLSAGDKVLASLFQSVTPRTAGFNTVDLNAMTEVSQTIMIILMLIGGSPGSTAGGMKTTTFAVVISSMLSVFKRKSDAEAFRRRINLASVRNASAVMAMYLVLFLLGGMAIAQIEGLPMLDCFYETASAIGTVGLTLGITPDLTAMSKIILILLMYFGRVGGLTLIFAAVNNNSKKYVKFPQENVNVG</sequence>
<feature type="transmembrane region" description="Helical" evidence="8">
    <location>
        <begin position="318"/>
        <end position="337"/>
    </location>
</feature>
<keyword evidence="3" id="KW-1003">Cell membrane</keyword>
<proteinExistence type="predicted"/>
<feature type="transmembrane region" description="Helical" evidence="8">
    <location>
        <begin position="134"/>
        <end position="155"/>
    </location>
</feature>
<feature type="transmembrane region" description="Helical" evidence="8">
    <location>
        <begin position="414"/>
        <end position="435"/>
    </location>
</feature>
<gene>
    <name evidence="9" type="ORF">IAA37_03520</name>
</gene>
<evidence type="ECO:0000256" key="8">
    <source>
        <dbReference type="SAM" id="Phobius"/>
    </source>
</evidence>
<evidence type="ECO:0000313" key="9">
    <source>
        <dbReference type="EMBL" id="HJB74725.1"/>
    </source>
</evidence>
<dbReference type="GO" id="GO:0005886">
    <property type="term" value="C:plasma membrane"/>
    <property type="evidence" value="ECO:0007669"/>
    <property type="project" value="UniProtKB-SubCell"/>
</dbReference>
<dbReference type="EMBL" id="DWXN01000008">
    <property type="protein sequence ID" value="HJB74725.1"/>
    <property type="molecule type" value="Genomic_DNA"/>
</dbReference>
<dbReference type="Pfam" id="PF02386">
    <property type="entry name" value="TrkH"/>
    <property type="match status" value="1"/>
</dbReference>
<dbReference type="InterPro" id="IPR003445">
    <property type="entry name" value="Cat_transpt"/>
</dbReference>
<keyword evidence="7 8" id="KW-0472">Membrane</keyword>
<feature type="transmembrane region" description="Helical" evidence="8">
    <location>
        <begin position="200"/>
        <end position="217"/>
    </location>
</feature>
<evidence type="ECO:0000256" key="4">
    <source>
        <dbReference type="ARBA" id="ARBA00022692"/>
    </source>
</evidence>
<dbReference type="PANTHER" id="PTHR32024:SF1">
    <property type="entry name" value="KTR SYSTEM POTASSIUM UPTAKE PROTEIN B"/>
    <property type="match status" value="1"/>
</dbReference>
<feature type="transmembrane region" description="Helical" evidence="8">
    <location>
        <begin position="16"/>
        <end position="36"/>
    </location>
</feature>